<dbReference type="STRING" id="1045773.SAMN05216555_105193"/>
<gene>
    <name evidence="3" type="ORF">SAMN05216555_105193</name>
</gene>
<dbReference type="Proteomes" id="UP000182130">
    <property type="component" value="Unassembled WGS sequence"/>
</dbReference>
<evidence type="ECO:0000313" key="3">
    <source>
        <dbReference type="EMBL" id="SDI92384.1"/>
    </source>
</evidence>
<evidence type="ECO:0000313" key="4">
    <source>
        <dbReference type="Proteomes" id="UP000182130"/>
    </source>
</evidence>
<protein>
    <submittedName>
        <fullName evidence="3">Uncharacterized protein</fullName>
    </submittedName>
</protein>
<reference evidence="4" key="1">
    <citation type="submission" date="2016-10" db="EMBL/GenBank/DDBJ databases">
        <authorList>
            <person name="Varghese N."/>
            <person name="Submissions S."/>
        </authorList>
    </citation>
    <scope>NUCLEOTIDE SEQUENCE [LARGE SCALE GENOMIC DNA]</scope>
    <source>
        <strain evidence="4">CGMCC 1.10783</strain>
    </source>
</reference>
<evidence type="ECO:0000256" key="2">
    <source>
        <dbReference type="SAM" id="Phobius"/>
    </source>
</evidence>
<dbReference type="EMBL" id="FNEI01000005">
    <property type="protein sequence ID" value="SDI92384.1"/>
    <property type="molecule type" value="Genomic_DNA"/>
</dbReference>
<keyword evidence="2" id="KW-0812">Transmembrane</keyword>
<name>A0A1G8PIR3_9MICC</name>
<feature type="transmembrane region" description="Helical" evidence="2">
    <location>
        <begin position="125"/>
        <end position="144"/>
    </location>
</feature>
<evidence type="ECO:0000256" key="1">
    <source>
        <dbReference type="SAM" id="MobiDB-lite"/>
    </source>
</evidence>
<dbReference type="OrthoDB" id="4883227at2"/>
<feature type="region of interest" description="Disordered" evidence="1">
    <location>
        <begin position="240"/>
        <end position="301"/>
    </location>
</feature>
<dbReference type="AlphaFoldDB" id="A0A1G8PIR3"/>
<keyword evidence="4" id="KW-1185">Reference proteome</keyword>
<feature type="transmembrane region" description="Helical" evidence="2">
    <location>
        <begin position="97"/>
        <end position="119"/>
    </location>
</feature>
<organism evidence="3 4">
    <name type="scientific">Arthrobacter cupressi</name>
    <dbReference type="NCBI Taxonomy" id="1045773"/>
    <lineage>
        <taxon>Bacteria</taxon>
        <taxon>Bacillati</taxon>
        <taxon>Actinomycetota</taxon>
        <taxon>Actinomycetes</taxon>
        <taxon>Micrococcales</taxon>
        <taxon>Micrococcaceae</taxon>
        <taxon>Arthrobacter</taxon>
    </lineage>
</organism>
<keyword evidence="2" id="KW-0472">Membrane</keyword>
<proteinExistence type="predicted"/>
<keyword evidence="2" id="KW-1133">Transmembrane helix</keyword>
<sequence length="301" mass="31651">MILVVTVALWIVWVAPYVLRNHRAQLLPAVVVPVDDEAPETPRLQAVTGVKAAPQQEKAMETMQSTEPAPSTGTGDAGHLGAAVREPAFKPRYGRCALALAGLLLLLTAVVSGVLRLFILAPSWLPVFSLLGAAGTIVVLRRLAVRDRRAKMEAAFRSAMAPVRKDAPARVPAEPRDTAVFDAEAHSREAARLTAVELRQAALKVAEAAGDTAAPGALSGARWQPVEVPKPVYVDAAKASRPAPEPLDLPAQPKPVGKPILKNSAAAPALPAAQTPFGKAPAAGRTNALGNLDDVLQRRRA</sequence>
<accession>A0A1G8PIR3</accession>